<dbReference type="AlphaFoldDB" id="D3Q6Y4"/>
<proteinExistence type="predicted"/>
<protein>
    <submittedName>
        <fullName evidence="1">Uncharacterized protein</fullName>
    </submittedName>
</protein>
<name>D3Q6Y4_STANL</name>
<organism evidence="1 2">
    <name type="scientific">Stackebrandtia nassauensis (strain DSM 44728 / CIP 108903 / NRRL B-16338 / NBRC 102104 / LLR-40K-21)</name>
    <dbReference type="NCBI Taxonomy" id="446470"/>
    <lineage>
        <taxon>Bacteria</taxon>
        <taxon>Bacillati</taxon>
        <taxon>Actinomycetota</taxon>
        <taxon>Actinomycetes</taxon>
        <taxon>Glycomycetales</taxon>
        <taxon>Glycomycetaceae</taxon>
        <taxon>Stackebrandtia</taxon>
    </lineage>
</organism>
<evidence type="ECO:0000313" key="1">
    <source>
        <dbReference type="EMBL" id="ADD40383.1"/>
    </source>
</evidence>
<gene>
    <name evidence="1" type="ordered locus">Snas_0670</name>
</gene>
<accession>D3Q6Y4</accession>
<dbReference type="KEGG" id="sna:Snas_0670"/>
<keyword evidence="2" id="KW-1185">Reference proteome</keyword>
<dbReference type="EMBL" id="CP001778">
    <property type="protein sequence ID" value="ADD40383.1"/>
    <property type="molecule type" value="Genomic_DNA"/>
</dbReference>
<dbReference type="Proteomes" id="UP000000844">
    <property type="component" value="Chromosome"/>
</dbReference>
<evidence type="ECO:0000313" key="2">
    <source>
        <dbReference type="Proteomes" id="UP000000844"/>
    </source>
</evidence>
<sequence length="500" mass="53337">MLSFKTLYEAEFGRITVPANGAQAVGKEFDTAGDQMESHAKRLPGMWEGKDGETAVTLLQDQKVPLEGAGEVFRKTSQVLTDLGSRLKTQQDNVRQTVSEAETRIPAKVNIADGSVTPEPIKNPESYSDAALIRERQRRQSLAKSYANLFKQQLEVARQVDRRAKGYLDRLDQYKDAGKAYNVKVEDKGPGLIKKPEAGLIYKDGKWQPSTEKFPPTHYMSWRKNPQTGKFEPIRDSAGNFVPAFRDPNTGEIIPALVDNRTGRLVTDRQGNPIQVIRDPNYRGDPLNAHLIAANPDADPRTPQNRKPVHPTIKLAEKGVGGEHTWLGDPKGGQSEFLGGDLKHKTTLSSGWNAGAGAEVSDGNAFGKAEIGGNLIKFATEADYGNGPFKAKVGGEALIGANAELEGSIGKDGVNAKAGAFAGAKAKVTGSTEFAGVGVGAEAEGWAGAGAEAEFNLGRGPDGKFHIGGKVGVGLGLGGKVGGNVTIDPKEIVKFANPFD</sequence>
<dbReference type="RefSeq" id="WP_013015954.1">
    <property type="nucleotide sequence ID" value="NC_013947.1"/>
</dbReference>
<reference evidence="1 2" key="1">
    <citation type="journal article" date="2009" name="Stand. Genomic Sci.">
        <title>Complete genome sequence of Stackebrandtia nassauensis type strain (LLR-40K-21).</title>
        <authorList>
            <person name="Munk C."/>
            <person name="Lapidus A."/>
            <person name="Copeland A."/>
            <person name="Jando M."/>
            <person name="Mayilraj S."/>
            <person name="Glavina Del Rio T."/>
            <person name="Nolan M."/>
            <person name="Chen F."/>
            <person name="Lucas S."/>
            <person name="Tice H."/>
            <person name="Cheng J.F."/>
            <person name="Han C."/>
            <person name="Detter J.C."/>
            <person name="Bruce D."/>
            <person name="Goodwin L."/>
            <person name="Chain P."/>
            <person name="Pitluck S."/>
            <person name="Goker M."/>
            <person name="Ovchinikova G."/>
            <person name="Pati A."/>
            <person name="Ivanova N."/>
            <person name="Mavromatis K."/>
            <person name="Chen A."/>
            <person name="Palaniappan K."/>
            <person name="Land M."/>
            <person name="Hauser L."/>
            <person name="Chang Y.J."/>
            <person name="Jeffries C.D."/>
            <person name="Bristow J."/>
            <person name="Eisen J.A."/>
            <person name="Markowitz V."/>
            <person name="Hugenholtz P."/>
            <person name="Kyrpides N.C."/>
            <person name="Klenk H.P."/>
        </authorList>
    </citation>
    <scope>NUCLEOTIDE SEQUENCE [LARGE SCALE GENOMIC DNA]</scope>
    <source>
        <strain evidence="2">DSM 44728 / CIP 108903 / NRRL B-16338 / NBRC 102104 / LLR-40K-21</strain>
    </source>
</reference>
<dbReference type="HOGENOM" id="CLU_545018_0_0_11"/>
<dbReference type="STRING" id="446470.Snas_0670"/>